<dbReference type="AlphaFoldDB" id="A0A2W1JQF5"/>
<dbReference type="NCBIfam" id="TIGR00105">
    <property type="entry name" value="L31"/>
    <property type="match status" value="1"/>
</dbReference>
<feature type="compositionally biased region" description="Basic and acidic residues" evidence="8">
    <location>
        <begin position="76"/>
        <end position="91"/>
    </location>
</feature>
<keyword evidence="2 7" id="KW-0699">rRNA-binding</keyword>
<comment type="similarity">
    <text evidence="1 7">Belongs to the bacterial ribosomal protein bL31 family. Type A subfamily.</text>
</comment>
<dbReference type="InterPro" id="IPR027491">
    <property type="entry name" value="Ribosomal_bL31_A"/>
</dbReference>
<dbReference type="Gene3D" id="4.10.830.30">
    <property type="entry name" value="Ribosomal protein L31"/>
    <property type="match status" value="1"/>
</dbReference>
<comment type="subunit">
    <text evidence="7">Part of the 50S ribosomal subunit.</text>
</comment>
<organism evidence="9 10">
    <name type="scientific">Acaryochloris thomasi RCC1774</name>
    <dbReference type="NCBI Taxonomy" id="1764569"/>
    <lineage>
        <taxon>Bacteria</taxon>
        <taxon>Bacillati</taxon>
        <taxon>Cyanobacteriota</taxon>
        <taxon>Cyanophyceae</taxon>
        <taxon>Acaryochloridales</taxon>
        <taxon>Acaryochloridaceae</taxon>
        <taxon>Acaryochloris</taxon>
        <taxon>Acaryochloris thomasi</taxon>
    </lineage>
</organism>
<dbReference type="RefSeq" id="WP_110984044.1">
    <property type="nucleotide sequence ID" value="NZ_CAWNWM010000001.1"/>
</dbReference>
<dbReference type="GO" id="GO:1990904">
    <property type="term" value="C:ribonucleoprotein complex"/>
    <property type="evidence" value="ECO:0007669"/>
    <property type="project" value="UniProtKB-KW"/>
</dbReference>
<protein>
    <recommendedName>
        <fullName evidence="6 7">Large ribosomal subunit protein bL31</fullName>
    </recommendedName>
</protein>
<feature type="region of interest" description="Disordered" evidence="8">
    <location>
        <begin position="65"/>
        <end position="91"/>
    </location>
</feature>
<dbReference type="OrthoDB" id="9803251at2"/>
<comment type="caution">
    <text evidence="9">The sequence shown here is derived from an EMBL/GenBank/DDBJ whole genome shotgun (WGS) entry which is preliminary data.</text>
</comment>
<dbReference type="SUPFAM" id="SSF143800">
    <property type="entry name" value="L28p-like"/>
    <property type="match status" value="1"/>
</dbReference>
<dbReference type="GO" id="GO:0005840">
    <property type="term" value="C:ribosome"/>
    <property type="evidence" value="ECO:0007669"/>
    <property type="project" value="UniProtKB-KW"/>
</dbReference>
<proteinExistence type="inferred from homology"/>
<dbReference type="InterPro" id="IPR034704">
    <property type="entry name" value="Ribosomal_bL28/bL31-like_sf"/>
</dbReference>
<keyword evidence="4 7" id="KW-0689">Ribosomal protein</keyword>
<dbReference type="PRINTS" id="PR01249">
    <property type="entry name" value="RIBOSOMALL31"/>
</dbReference>
<dbReference type="PANTHER" id="PTHR33280">
    <property type="entry name" value="50S RIBOSOMAL PROTEIN L31, CHLOROPLASTIC"/>
    <property type="match status" value="1"/>
</dbReference>
<dbReference type="Pfam" id="PF01197">
    <property type="entry name" value="Ribosomal_L31"/>
    <property type="match status" value="1"/>
</dbReference>
<comment type="function">
    <text evidence="7">Binds the 23S rRNA.</text>
</comment>
<reference evidence="9 10" key="1">
    <citation type="journal article" date="2018" name="Sci. Rep.">
        <title>A novel species of the marine cyanobacterium Acaryochloris with a unique pigment content and lifestyle.</title>
        <authorList>
            <person name="Partensky F."/>
            <person name="Six C."/>
            <person name="Ratin M."/>
            <person name="Garczarek L."/>
            <person name="Vaulot D."/>
            <person name="Probert I."/>
            <person name="Calteau A."/>
            <person name="Gourvil P."/>
            <person name="Marie D."/>
            <person name="Grebert T."/>
            <person name="Bouchier C."/>
            <person name="Le Panse S."/>
            <person name="Gachenot M."/>
            <person name="Rodriguez F."/>
            <person name="Garrido J.L."/>
        </authorList>
    </citation>
    <scope>NUCLEOTIDE SEQUENCE [LARGE SCALE GENOMIC DNA]</scope>
    <source>
        <strain evidence="9 10">RCC1774</strain>
    </source>
</reference>
<dbReference type="InterPro" id="IPR042105">
    <property type="entry name" value="Ribosomal_bL31_sf"/>
</dbReference>
<keyword evidence="5 7" id="KW-0687">Ribonucleoprotein</keyword>
<keyword evidence="10" id="KW-1185">Reference proteome</keyword>
<dbReference type="EMBL" id="PQWO01000001">
    <property type="protein sequence ID" value="PZD75486.1"/>
    <property type="molecule type" value="Genomic_DNA"/>
</dbReference>
<evidence type="ECO:0000256" key="8">
    <source>
        <dbReference type="SAM" id="MobiDB-lite"/>
    </source>
</evidence>
<dbReference type="PANTHER" id="PTHR33280:SF1">
    <property type="entry name" value="LARGE RIBOSOMAL SUBUNIT PROTEIN BL31C"/>
    <property type="match status" value="1"/>
</dbReference>
<dbReference type="PROSITE" id="PS01143">
    <property type="entry name" value="RIBOSOMAL_L31"/>
    <property type="match status" value="1"/>
</dbReference>
<evidence type="ECO:0000256" key="2">
    <source>
        <dbReference type="ARBA" id="ARBA00022730"/>
    </source>
</evidence>
<evidence type="ECO:0000256" key="7">
    <source>
        <dbReference type="HAMAP-Rule" id="MF_00501"/>
    </source>
</evidence>
<evidence type="ECO:0000313" key="10">
    <source>
        <dbReference type="Proteomes" id="UP000248857"/>
    </source>
</evidence>
<dbReference type="GO" id="GO:0003735">
    <property type="term" value="F:structural constituent of ribosome"/>
    <property type="evidence" value="ECO:0007669"/>
    <property type="project" value="InterPro"/>
</dbReference>
<comment type="caution">
    <text evidence="7">Lacks conserved residue(s) required for the propagation of feature annotation.</text>
</comment>
<name>A0A2W1JQF5_9CYAN</name>
<evidence type="ECO:0000256" key="6">
    <source>
        <dbReference type="ARBA" id="ARBA00035687"/>
    </source>
</evidence>
<dbReference type="NCBIfam" id="NF001809">
    <property type="entry name" value="PRK00528.1"/>
    <property type="match status" value="1"/>
</dbReference>
<dbReference type="HAMAP" id="MF_00501">
    <property type="entry name" value="Ribosomal_bL31_1"/>
    <property type="match status" value="1"/>
</dbReference>
<dbReference type="Proteomes" id="UP000248857">
    <property type="component" value="Unassembled WGS sequence"/>
</dbReference>
<evidence type="ECO:0000313" key="9">
    <source>
        <dbReference type="EMBL" id="PZD75486.1"/>
    </source>
</evidence>
<evidence type="ECO:0000256" key="1">
    <source>
        <dbReference type="ARBA" id="ARBA00009296"/>
    </source>
</evidence>
<accession>A0A2W1JQF5</accession>
<keyword evidence="3 7" id="KW-0694">RNA-binding</keyword>
<sequence>MPKSEIHPEWYPEAKVYCDGEVVMTVGSTKPELNVDIWSGNHPFYTGTQKIIDTEGRVERFMRKYGMAEDQQAGASDKKAKEEPVSEEKDT</sequence>
<dbReference type="GO" id="GO:0006412">
    <property type="term" value="P:translation"/>
    <property type="evidence" value="ECO:0007669"/>
    <property type="project" value="UniProtKB-UniRule"/>
</dbReference>
<gene>
    <name evidence="9" type="primary">rpmE_1</name>
    <name evidence="7" type="synonym">rpl31</name>
    <name evidence="7" type="synonym">rpmE</name>
    <name evidence="9" type="ORF">C1752_00053</name>
</gene>
<evidence type="ECO:0000256" key="4">
    <source>
        <dbReference type="ARBA" id="ARBA00022980"/>
    </source>
</evidence>
<dbReference type="GO" id="GO:0019843">
    <property type="term" value="F:rRNA binding"/>
    <property type="evidence" value="ECO:0007669"/>
    <property type="project" value="UniProtKB-KW"/>
</dbReference>
<dbReference type="InterPro" id="IPR002150">
    <property type="entry name" value="Ribosomal_bL31"/>
</dbReference>
<evidence type="ECO:0000256" key="5">
    <source>
        <dbReference type="ARBA" id="ARBA00023274"/>
    </source>
</evidence>
<evidence type="ECO:0000256" key="3">
    <source>
        <dbReference type="ARBA" id="ARBA00022884"/>
    </source>
</evidence>
<dbReference type="NCBIfam" id="NF000612">
    <property type="entry name" value="PRK00019.1"/>
    <property type="match status" value="1"/>
</dbReference>